<dbReference type="Pfam" id="PF00481">
    <property type="entry name" value="PP2C"/>
    <property type="match status" value="1"/>
</dbReference>
<feature type="domain" description="Guanylate cyclase" evidence="14">
    <location>
        <begin position="1675"/>
        <end position="1856"/>
    </location>
</feature>
<dbReference type="Pfam" id="PF23010">
    <property type="entry name" value="RA_3"/>
    <property type="match status" value="1"/>
</dbReference>
<keyword evidence="7" id="KW-0677">Repeat</keyword>
<evidence type="ECO:0000256" key="6">
    <source>
        <dbReference type="ARBA" id="ARBA00022723"/>
    </source>
</evidence>
<feature type="domain" description="PPM-type phosphatase" evidence="16">
    <location>
        <begin position="1153"/>
        <end position="1564"/>
    </location>
</feature>
<sequence>MSSNLGLNSSKETSSKSNEKHKLGLFSFFKKPKESSIGKKNTREGGKGDYGSKKLKEDSENAYSYDSGEIPDSQGTKKKIIVRKNDYYGNSKKNKESPSALVYEDIKVDLDFSDVSNIVDLNKLPPGNSTPEESLKLKKNRLSNTTFESKETPDALDNLDKIPKITADGGLRKNDSNNSIMSLYSIQTQDTDAQEHFLNSKYLNEQKNSSDTVSNKVEEKNTFRSQDDPLWSVPESWSILPSNVKKKSSLTGFFVRDFSSSTETVDEDTVEDDGLMYFLRIYKEDSSFGTFNCKLSTTTSEILNMAGKKFFISDISLHCLLLTESDGLTRILKPNEKPAFIFKKTLLNLGYTDYDHIPKEGREDNSYVFKLSIIKAGISPTPLNPDESIIDPKVVNLEDKKLQTIPVPVYTNARLIEYLSVARNPDINLPSDFVQECVLLTELNLSGCLLTTIPTSLQYLPKLSKLYLNNNRLNSIPKVVTKFLTRLNMLVLRNNSISALPSEFARLSKLSVLDLSNNNIKTFPLVITNLPQLTFIDLSLNTITSIPDEISKLSNLCTLNMTANLLEGPLPDSLSKLINLNKVYLELNYLSDFSSISKLPKLRKAFLNKNSARSFSCGTSKAKFLSLGSNKLTNFILPISLQTLSKLDLSSNKLTELPKNIFNYTPRLEKLKLDNNLLVALPRCISELKILTYLTVSNNSLRNFPKELLSLPKLRYLSAERNKINSIPTEIWLMPKLAYLNLSSNLLESFPSPTKLIYSHVLKISSNSVGSAGVTASSIAQQIKSKRGKPGNIDGDTKINFIDNPKSIFHKDLFSGDADSLVSVSDSLTNQLPSNMTPGHDSAFTQNSHLYKDEHSAESPDGLDSNLQSSKNQGYSRGDHSNDDYNTDASGDSSLYSGRGSFDNKDSGSRNDTLPPLSYSLNELLISNNILEDDFLHICTYLDSLRVLNVSYNPIYEIPLASMSGMGKVRELYFSGTSISTIPEEDSNNRFWRQLRVLFLNNNNLQSLPSWFAKLSQLITLDVSCNQLKYNITNWQYDWNWNWNHDLQYLNFSHNPRLEIVGQRFVGHKLHENATAGNKPGFRSELDLKSNKQVLGPFSISTEYQDPSPDMSDFFKLKKLKMLGLLDITVMVPLPDDTPTRRIRTTEILKTVGYGIADTLGNNPFSVVRDMVHSKYFPTHKEFMFGIFNAQNFPNILGSVITKYITESFYKMFRNELSKIENEQSLKLENSKEQNPEPTNRNEAGTDKGTNDDTNKPHRSEASNGQNQDSLKGAKNKDSQRSLKTDNDPTKSSNANVNENTTYLRKNSEFSAENLRGISLINTTSMSDNISNALRRSFLELNKTLGTQMPNWQFSKSVYNYVNNTSQSEFIDIDLNKKYLESHQLNFEDDFDPLLDNFDFELYKNSNLFMGVSSVIAYLHKDNLYLANLGDCLAVLSRRGTPILLSVLHEVTNRDEIKRIQNLSGSIFPSRNLPSTKVLTRAFGSFGHLPVINSNPSIFSIEIGKDDEFVILGNNAFWDYVSYEQAVNIVKHSRRTPNETASQLRDFAIAYGSKEAIMVMVIKFLSQFKPADNKVTLSNTVRDSLVFSNTSGKQSQSSPKDGDSQTELMSKDSQKGVKFGHYSIDLDNLEDSVYQLDQLQIPESNKERRQRMKFGGKGKQTDLSTEIEPPVGEVALVFTDVKNSTAQWDSTPAAMREAITIHNDLMRRLLRIFGGYEVKTEGDAFMVSFASTTKALNWCLAVQTLFLKVDWPPEILDSVHGQPIFLDREEYLKLKEDYSKSLSQLEKTQLSPSFGDLADNFDGENMEDDSEFPMLIYRGLRIRMGIHLGTPVCEEDPITGRMDYFGPMVNRASRVSGAADGGQIFISHEVIEEVKAITELFKIASEQHIADMNQLINDNSLANDIQMLWNFGLGYQVIGERKLKGLETPEILAIVYPRSLRGRNYYKETSIAPVKVDSIKQIKSSEAKAEKQAIPDNIYPSPGENKGVNPDGSGLPGFVNKNGLSHTYGTTISRAHTYGGKIRPYKPKKPLPRGMRNINYQKLDESKNKQKEDLLTNNREHGINTYDSESDFLLQKPNKYPVPTENRLVKSYSADELNQRAYSSALESENCSKSDTALLKRSKTLGNDRKRVPKHKRALLKNRIAGESRPSFINTSKQLGTSKSSDSFFRIPLVKNSLAGKTNFNSKDALYSDQLKEMQLSNKLFSRINDPHRKQSEIGGDGADIMSRSSIKEANLKRYKSREMSLKNIKKGSLKSNDWTLPLRFSKHDIKGLETRRPSKHHAASNLRDHEKRFEFPINTKLTDFSTSTFPERGDNFPSTQNQNSRYLDTLCDDSLVPKPVSADDRIPTKLSYFNNLKPKLISRQFDTFIDGDRASKADITLYNNNNLSSLQINQKNMLYEEFFPNYRLSTLSKTVLNSISLPSDNTSLLSKITSLVLIVDKENNSSCISLLPSIYDQELNTDNQEKISAIEIDACLEYMNTLSYRAEFIASHALKCKLHSTQDDLKFGSFLDKFTLCQNFDSELFNRPPAVDLSSQPCYSNDSNISYDINRNGISKY</sequence>
<dbReference type="SMART" id="SM00369">
    <property type="entry name" value="LRR_TYP"/>
    <property type="match status" value="11"/>
</dbReference>
<evidence type="ECO:0000256" key="1">
    <source>
        <dbReference type="ARBA" id="ARBA00001593"/>
    </source>
</evidence>
<dbReference type="Gene3D" id="3.30.70.1230">
    <property type="entry name" value="Nucleotide cyclase"/>
    <property type="match status" value="1"/>
</dbReference>
<dbReference type="GO" id="GO:0004016">
    <property type="term" value="F:adenylate cyclase activity"/>
    <property type="evidence" value="ECO:0007669"/>
    <property type="project" value="UniProtKB-EC"/>
</dbReference>
<evidence type="ECO:0000259" key="16">
    <source>
        <dbReference type="PROSITE" id="PS51746"/>
    </source>
</evidence>
<keyword evidence="18" id="KW-1185">Reference proteome</keyword>
<feature type="region of interest" description="Disordered" evidence="13">
    <location>
        <begin position="34"/>
        <end position="76"/>
    </location>
</feature>
<dbReference type="GO" id="GO:0005737">
    <property type="term" value="C:cytoplasm"/>
    <property type="evidence" value="ECO:0007669"/>
    <property type="project" value="TreeGrafter"/>
</dbReference>
<dbReference type="PROSITE" id="PS51450">
    <property type="entry name" value="LRR"/>
    <property type="match status" value="7"/>
</dbReference>
<dbReference type="Proteomes" id="UP000245609">
    <property type="component" value="Unassembled WGS sequence"/>
</dbReference>
<gene>
    <name evidence="17" type="ORF">BB560_004006</name>
</gene>
<dbReference type="InterPro" id="IPR001611">
    <property type="entry name" value="Leu-rich_rpt"/>
</dbReference>
<evidence type="ECO:0000256" key="5">
    <source>
        <dbReference type="ARBA" id="ARBA00022614"/>
    </source>
</evidence>
<dbReference type="InterPro" id="IPR003591">
    <property type="entry name" value="Leu-rich_rpt_typical-subtyp"/>
</dbReference>
<dbReference type="SMART" id="SM00044">
    <property type="entry name" value="CYCc"/>
    <property type="match status" value="1"/>
</dbReference>
<evidence type="ECO:0000256" key="10">
    <source>
        <dbReference type="ARBA" id="ARBA00023239"/>
    </source>
</evidence>
<dbReference type="InterPro" id="IPR036457">
    <property type="entry name" value="PPM-type-like_dom_sf"/>
</dbReference>
<proteinExistence type="inferred from homology"/>
<dbReference type="GO" id="GO:0035556">
    <property type="term" value="P:intracellular signal transduction"/>
    <property type="evidence" value="ECO:0007669"/>
    <property type="project" value="InterPro"/>
</dbReference>
<name>A0A2T9ZAG1_9FUNG</name>
<evidence type="ECO:0000256" key="8">
    <source>
        <dbReference type="ARBA" id="ARBA00022842"/>
    </source>
</evidence>
<feature type="region of interest" description="Disordered" evidence="13">
    <location>
        <begin position="1588"/>
        <end position="1613"/>
    </location>
</feature>
<feature type="compositionally biased region" description="Basic and acidic residues" evidence="13">
    <location>
        <begin position="1244"/>
        <end position="1261"/>
    </location>
</feature>
<feature type="compositionally biased region" description="Polar residues" evidence="13">
    <location>
        <begin position="1588"/>
        <end position="1599"/>
    </location>
</feature>
<evidence type="ECO:0000256" key="12">
    <source>
        <dbReference type="ARBA" id="ARBA00032637"/>
    </source>
</evidence>
<feature type="region of interest" description="Disordered" evidence="13">
    <location>
        <begin position="853"/>
        <end position="912"/>
    </location>
</feature>
<feature type="region of interest" description="Disordered" evidence="13">
    <location>
        <begin position="1965"/>
        <end position="1999"/>
    </location>
</feature>
<dbReference type="InterPro" id="IPR050216">
    <property type="entry name" value="LRR_domain-containing"/>
</dbReference>
<comment type="caution">
    <text evidence="17">The sequence shown here is derived from an EMBL/GenBank/DDBJ whole genome shotgun (WGS) entry which is preliminary data.</text>
</comment>
<evidence type="ECO:0000256" key="9">
    <source>
        <dbReference type="ARBA" id="ARBA00022998"/>
    </source>
</evidence>
<evidence type="ECO:0000256" key="3">
    <source>
        <dbReference type="ARBA" id="ARBA00012201"/>
    </source>
</evidence>
<feature type="compositionally biased region" description="Basic and acidic residues" evidence="13">
    <location>
        <begin position="34"/>
        <end position="59"/>
    </location>
</feature>
<evidence type="ECO:0000256" key="2">
    <source>
        <dbReference type="ARBA" id="ARBA00005381"/>
    </source>
</evidence>
<dbReference type="Pfam" id="PF13855">
    <property type="entry name" value="LRR_8"/>
    <property type="match status" value="2"/>
</dbReference>
<dbReference type="PROSITE" id="PS50125">
    <property type="entry name" value="GUANYLATE_CYCLASE_2"/>
    <property type="match status" value="1"/>
</dbReference>
<dbReference type="InterPro" id="IPR001932">
    <property type="entry name" value="PPM-type_phosphatase-like_dom"/>
</dbReference>
<dbReference type="Pfam" id="PF00560">
    <property type="entry name" value="LRR_1"/>
    <property type="match status" value="2"/>
</dbReference>
<dbReference type="EC" id="4.6.1.1" evidence="3"/>
<dbReference type="CDD" id="cd07302">
    <property type="entry name" value="CHD"/>
    <property type="match status" value="1"/>
</dbReference>
<keyword evidence="9" id="KW-0115">cAMP biosynthesis</keyword>
<dbReference type="Gene3D" id="3.80.10.10">
    <property type="entry name" value="Ribonuclease Inhibitor"/>
    <property type="match status" value="4"/>
</dbReference>
<dbReference type="InterPro" id="IPR055071">
    <property type="entry name" value="RA_PHLPP-like"/>
</dbReference>
<dbReference type="GO" id="GO:0006171">
    <property type="term" value="P:cAMP biosynthetic process"/>
    <property type="evidence" value="ECO:0007669"/>
    <property type="project" value="UniProtKB-KW"/>
</dbReference>
<dbReference type="SUPFAM" id="SSF81606">
    <property type="entry name" value="PP2C-like"/>
    <property type="match status" value="1"/>
</dbReference>
<dbReference type="InterPro" id="IPR029787">
    <property type="entry name" value="Nucleotide_cyclase"/>
</dbReference>
<dbReference type="STRING" id="133381.A0A2T9ZAG1"/>
<organism evidence="17 18">
    <name type="scientific">Smittium megazygosporum</name>
    <dbReference type="NCBI Taxonomy" id="133381"/>
    <lineage>
        <taxon>Eukaryota</taxon>
        <taxon>Fungi</taxon>
        <taxon>Fungi incertae sedis</taxon>
        <taxon>Zoopagomycota</taxon>
        <taxon>Kickxellomycotina</taxon>
        <taxon>Harpellomycetes</taxon>
        <taxon>Harpellales</taxon>
        <taxon>Legeriomycetaceae</taxon>
        <taxon>Smittium</taxon>
    </lineage>
</organism>
<evidence type="ECO:0000259" key="14">
    <source>
        <dbReference type="PROSITE" id="PS50125"/>
    </source>
</evidence>
<dbReference type="PANTHER" id="PTHR48051">
    <property type="match status" value="1"/>
</dbReference>
<accession>A0A2T9ZAG1</accession>
<keyword evidence="5" id="KW-0433">Leucine-rich repeat</keyword>
<reference evidence="17 18" key="1">
    <citation type="journal article" date="2018" name="MBio">
        <title>Comparative Genomics Reveals the Core Gene Toolbox for the Fungus-Insect Symbiosis.</title>
        <authorList>
            <person name="Wang Y."/>
            <person name="Stata M."/>
            <person name="Wang W."/>
            <person name="Stajich J.E."/>
            <person name="White M.M."/>
            <person name="Moncalvo J.M."/>
        </authorList>
    </citation>
    <scope>NUCLEOTIDE SEQUENCE [LARGE SCALE GENOMIC DNA]</scope>
    <source>
        <strain evidence="17 18">SC-DP-2</strain>
    </source>
</reference>
<keyword evidence="6" id="KW-0479">Metal-binding</keyword>
<dbReference type="GO" id="GO:0046872">
    <property type="term" value="F:metal ion binding"/>
    <property type="evidence" value="ECO:0007669"/>
    <property type="project" value="UniProtKB-KW"/>
</dbReference>
<feature type="compositionally biased region" description="Basic and acidic residues" evidence="13">
    <location>
        <begin position="1224"/>
        <end position="1235"/>
    </location>
</feature>
<dbReference type="PROSITE" id="PS50200">
    <property type="entry name" value="RA"/>
    <property type="match status" value="1"/>
</dbReference>
<dbReference type="SMART" id="SM00332">
    <property type="entry name" value="PP2Cc"/>
    <property type="match status" value="1"/>
</dbReference>
<protein>
    <recommendedName>
        <fullName evidence="4">Adenylate cyclase</fullName>
        <ecNumber evidence="3">4.6.1.1</ecNumber>
    </recommendedName>
    <alternativeName>
        <fullName evidence="11">ATP pyrophosphate-lyase</fullName>
    </alternativeName>
    <alternativeName>
        <fullName evidence="12">Adenylyl cyclase</fullName>
    </alternativeName>
</protein>
<feature type="compositionally biased region" description="Basic and acidic residues" evidence="13">
    <location>
        <begin position="1275"/>
        <end position="1289"/>
    </location>
</feature>
<evidence type="ECO:0000256" key="4">
    <source>
        <dbReference type="ARBA" id="ARBA00021420"/>
    </source>
</evidence>
<evidence type="ECO:0000313" key="17">
    <source>
        <dbReference type="EMBL" id="PVV01571.1"/>
    </source>
</evidence>
<feature type="compositionally biased region" description="Polar residues" evidence="13">
    <location>
        <begin position="865"/>
        <end position="875"/>
    </location>
</feature>
<dbReference type="Gene3D" id="3.60.40.10">
    <property type="entry name" value="PPM-type phosphatase domain"/>
    <property type="match status" value="1"/>
</dbReference>
<feature type="region of interest" description="Disordered" evidence="13">
    <location>
        <begin position="1645"/>
        <end position="1664"/>
    </location>
</feature>
<dbReference type="InterPro" id="IPR032675">
    <property type="entry name" value="LRR_dom_sf"/>
</dbReference>
<dbReference type="SUPFAM" id="SSF52058">
    <property type="entry name" value="L domain-like"/>
    <property type="match status" value="3"/>
</dbReference>
<dbReference type="PANTHER" id="PTHR48051:SF46">
    <property type="entry name" value="LEUCINE RICH REPEAT-CONTAINING DOMAIN PROTEIN"/>
    <property type="match status" value="1"/>
</dbReference>
<dbReference type="OrthoDB" id="2021138at2759"/>
<dbReference type="SMART" id="SM00364">
    <property type="entry name" value="LRR_BAC"/>
    <property type="match status" value="10"/>
</dbReference>
<dbReference type="InterPro" id="IPR000159">
    <property type="entry name" value="RA_dom"/>
</dbReference>
<evidence type="ECO:0000256" key="13">
    <source>
        <dbReference type="SAM" id="MobiDB-lite"/>
    </source>
</evidence>
<feature type="region of interest" description="Disordered" evidence="13">
    <location>
        <begin position="1224"/>
        <end position="1302"/>
    </location>
</feature>
<feature type="compositionally biased region" description="Polar residues" evidence="13">
    <location>
        <begin position="887"/>
        <end position="896"/>
    </location>
</feature>
<evidence type="ECO:0000259" key="15">
    <source>
        <dbReference type="PROSITE" id="PS50200"/>
    </source>
</evidence>
<dbReference type="InterPro" id="IPR001054">
    <property type="entry name" value="A/G_cyclase"/>
</dbReference>
<dbReference type="EMBL" id="MBFS01000979">
    <property type="protein sequence ID" value="PVV01571.1"/>
    <property type="molecule type" value="Genomic_DNA"/>
</dbReference>
<keyword evidence="10" id="KW-0456">Lyase</keyword>
<dbReference type="CDD" id="cd00143">
    <property type="entry name" value="PP2Cc"/>
    <property type="match status" value="1"/>
</dbReference>
<evidence type="ECO:0000313" key="18">
    <source>
        <dbReference type="Proteomes" id="UP000245609"/>
    </source>
</evidence>
<feature type="domain" description="Ras-associating" evidence="15">
    <location>
        <begin position="277"/>
        <end position="366"/>
    </location>
</feature>
<dbReference type="Pfam" id="PF00211">
    <property type="entry name" value="Guanylate_cyc"/>
    <property type="match status" value="1"/>
</dbReference>
<comment type="catalytic activity">
    <reaction evidence="1">
        <text>ATP = 3',5'-cyclic AMP + diphosphate</text>
        <dbReference type="Rhea" id="RHEA:15389"/>
        <dbReference type="ChEBI" id="CHEBI:30616"/>
        <dbReference type="ChEBI" id="CHEBI:33019"/>
        <dbReference type="ChEBI" id="CHEBI:58165"/>
        <dbReference type="EC" id="4.6.1.1"/>
    </reaction>
</comment>
<evidence type="ECO:0000256" key="7">
    <source>
        <dbReference type="ARBA" id="ARBA00022737"/>
    </source>
</evidence>
<comment type="similarity">
    <text evidence="2">Belongs to the adenylyl cyclase class-3 family.</text>
</comment>
<dbReference type="SUPFAM" id="SSF55073">
    <property type="entry name" value="Nucleotide cyclase"/>
    <property type="match status" value="1"/>
</dbReference>
<dbReference type="CDD" id="cd17214">
    <property type="entry name" value="RA_CYR1_like"/>
    <property type="match status" value="1"/>
</dbReference>
<keyword evidence="8" id="KW-0460">Magnesium</keyword>
<evidence type="ECO:0000256" key="11">
    <source>
        <dbReference type="ARBA" id="ARBA00032597"/>
    </source>
</evidence>
<dbReference type="PROSITE" id="PS51746">
    <property type="entry name" value="PPM_2"/>
    <property type="match status" value="1"/>
</dbReference>
<feature type="compositionally biased region" description="Polar residues" evidence="13">
    <location>
        <begin position="1290"/>
        <end position="1302"/>
    </location>
</feature>